<feature type="transmembrane region" description="Helical" evidence="1">
    <location>
        <begin position="181"/>
        <end position="210"/>
    </location>
</feature>
<accession>A0A1F7YLV2</accession>
<keyword evidence="1" id="KW-1133">Transmembrane helix</keyword>
<feature type="domain" description="Membrane protein 6-pyruvoyl-tetrahydropterin synthase-related" evidence="2">
    <location>
        <begin position="76"/>
        <end position="407"/>
    </location>
</feature>
<feature type="transmembrane region" description="Helical" evidence="1">
    <location>
        <begin position="376"/>
        <end position="393"/>
    </location>
</feature>
<dbReference type="InterPro" id="IPR018776">
    <property type="entry name" value="Membrane_prot_PTPS-rel_domain"/>
</dbReference>
<dbReference type="AlphaFoldDB" id="A0A1F7YLV2"/>
<dbReference type="Pfam" id="PF10131">
    <property type="entry name" value="PTPS_related"/>
    <property type="match status" value="1"/>
</dbReference>
<protein>
    <recommendedName>
        <fullName evidence="2">Membrane protein 6-pyruvoyl-tetrahydropterin synthase-related domain-containing protein</fullName>
    </recommendedName>
</protein>
<feature type="transmembrane region" description="Helical" evidence="1">
    <location>
        <begin position="286"/>
        <end position="305"/>
    </location>
</feature>
<comment type="caution">
    <text evidence="3">The sequence shown here is derived from an EMBL/GenBank/DDBJ whole genome shotgun (WGS) entry which is preliminary data.</text>
</comment>
<feature type="transmembrane region" description="Helical" evidence="1">
    <location>
        <begin position="12"/>
        <end position="31"/>
    </location>
</feature>
<sequence>MKKFTKNLFWSDTGWLVLLLVFIIPASLPLLHRGFYYFSDEPHIANLYQMIRAIGSGQIPPRWAPDMSYNYGYPLFNFYYPLPFYIGALFYELTGSLVISLKMLFLLTIPASSMLMYKWLRLHADKLTSFTGALVYTFTPYRAVDLYIRGALGELYAFIFFPLIAYFVYKVAKSGETKDIGFLSLFTALLILSHNLAPLIFMPGVFIYGFIISLTTFKNRNYIKIFEGIIVGFLISAFFWMPSLIEQKYLVSITPFNYKDHFPFIKQLIIPSWGYGASNPGVYDDMSFQIGLVNISLIIVTAIFVYKKGLKNIEATIFLAATLLILFMMNIRSTFIWEISTLSKFIQFPWRLLMLTAFLTSSMVIFINSRTKIGKILLIVLIMFSLLAGLAYFKPSEYYNPDDNYFLKRFFANRLSAGKSQESLIYKNYSEDYLLLPVWARDRPSELQSAKFTSDDLVIIGITEHTSIDYTAEVNGKGDLYFNSYYFPGWYAEVNGNEVPTEIKEPNGNIKIHLDGTPATVRVYWKETPFRLFTDFLSLAGFALAGLLILKKKHE</sequence>
<feature type="transmembrane region" description="Helical" evidence="1">
    <location>
        <begin position="151"/>
        <end position="169"/>
    </location>
</feature>
<feature type="transmembrane region" description="Helical" evidence="1">
    <location>
        <begin position="317"/>
        <end position="337"/>
    </location>
</feature>
<organism evidence="3 4">
    <name type="scientific">Candidatus Woesebacteria bacterium RIFCSPHIGHO2_01_FULL_40_22</name>
    <dbReference type="NCBI Taxonomy" id="1802499"/>
    <lineage>
        <taxon>Bacteria</taxon>
        <taxon>Candidatus Woeseibacteriota</taxon>
    </lineage>
</organism>
<gene>
    <name evidence="3" type="ORF">A2628_02205</name>
</gene>
<evidence type="ECO:0000313" key="4">
    <source>
        <dbReference type="Proteomes" id="UP000179221"/>
    </source>
</evidence>
<keyword evidence="1" id="KW-0812">Transmembrane</keyword>
<reference evidence="3 4" key="1">
    <citation type="journal article" date="2016" name="Nat. Commun.">
        <title>Thousands of microbial genomes shed light on interconnected biogeochemical processes in an aquifer system.</title>
        <authorList>
            <person name="Anantharaman K."/>
            <person name="Brown C.T."/>
            <person name="Hug L.A."/>
            <person name="Sharon I."/>
            <person name="Castelle C.J."/>
            <person name="Probst A.J."/>
            <person name="Thomas B.C."/>
            <person name="Singh A."/>
            <person name="Wilkins M.J."/>
            <person name="Karaoz U."/>
            <person name="Brodie E.L."/>
            <person name="Williams K.H."/>
            <person name="Hubbard S.S."/>
            <person name="Banfield J.F."/>
        </authorList>
    </citation>
    <scope>NUCLEOTIDE SEQUENCE [LARGE SCALE GENOMIC DNA]</scope>
</reference>
<feature type="transmembrane region" description="Helical" evidence="1">
    <location>
        <begin position="349"/>
        <end position="369"/>
    </location>
</feature>
<dbReference type="Proteomes" id="UP000179221">
    <property type="component" value="Unassembled WGS sequence"/>
</dbReference>
<evidence type="ECO:0000313" key="3">
    <source>
        <dbReference type="EMBL" id="OGM27578.1"/>
    </source>
</evidence>
<proteinExistence type="predicted"/>
<dbReference type="EMBL" id="MGGL01000004">
    <property type="protein sequence ID" value="OGM27578.1"/>
    <property type="molecule type" value="Genomic_DNA"/>
</dbReference>
<evidence type="ECO:0000259" key="2">
    <source>
        <dbReference type="Pfam" id="PF10131"/>
    </source>
</evidence>
<evidence type="ECO:0000256" key="1">
    <source>
        <dbReference type="SAM" id="Phobius"/>
    </source>
</evidence>
<feature type="transmembrane region" description="Helical" evidence="1">
    <location>
        <begin position="222"/>
        <end position="241"/>
    </location>
</feature>
<name>A0A1F7YLV2_9BACT</name>
<keyword evidence="1" id="KW-0472">Membrane</keyword>
<feature type="transmembrane region" description="Helical" evidence="1">
    <location>
        <begin position="530"/>
        <end position="550"/>
    </location>
</feature>